<dbReference type="GO" id="GO:0008483">
    <property type="term" value="F:transaminase activity"/>
    <property type="evidence" value="ECO:0007669"/>
    <property type="project" value="UniProtKB-KW"/>
</dbReference>
<comment type="similarity">
    <text evidence="3">Belongs to the class-III pyridoxal-phosphate-dependent aminotransferase family.</text>
</comment>
<proteinExistence type="inferred from homology"/>
<dbReference type="eggNOG" id="COG0001">
    <property type="taxonomic scope" value="Bacteria"/>
</dbReference>
<evidence type="ECO:0000313" key="4">
    <source>
        <dbReference type="EMBL" id="APW44235.1"/>
    </source>
</evidence>
<evidence type="ECO:0000313" key="5">
    <source>
        <dbReference type="Proteomes" id="UP000186110"/>
    </source>
</evidence>
<dbReference type="Gene3D" id="3.90.1150.10">
    <property type="entry name" value="Aspartate Aminotransferase, domain 1"/>
    <property type="match status" value="1"/>
</dbReference>
<dbReference type="EMBL" id="CP019239">
    <property type="protein sequence ID" value="APW44235.1"/>
    <property type="molecule type" value="Genomic_DNA"/>
</dbReference>
<dbReference type="SUPFAM" id="SSF53383">
    <property type="entry name" value="PLP-dependent transferases"/>
    <property type="match status" value="1"/>
</dbReference>
<protein>
    <submittedName>
        <fullName evidence="4">Aspartate aminotransferase family protein</fullName>
    </submittedName>
</protein>
<comment type="cofactor">
    <cofactor evidence="1">
        <name>pyridoxal 5'-phosphate</name>
        <dbReference type="ChEBI" id="CHEBI:597326"/>
    </cofactor>
</comment>
<dbReference type="RefSeq" id="WP_029709499.1">
    <property type="nucleotide sequence ID" value="NZ_CP019239.1"/>
</dbReference>
<gene>
    <name evidence="4" type="ORF">RS694_18005</name>
</gene>
<reference evidence="4 5" key="1">
    <citation type="submission" date="2017-01" db="EMBL/GenBank/DDBJ databases">
        <authorList>
            <person name="Mah S.A."/>
            <person name="Swanson W.J."/>
            <person name="Moy G.W."/>
            <person name="Vacquier V.D."/>
        </authorList>
    </citation>
    <scope>NUCLEOTIDE SEQUENCE [LARGE SCALE GENOMIC DNA]</scope>
    <source>
        <strain evidence="4 5">DSM 22694</strain>
    </source>
</reference>
<keyword evidence="5" id="KW-1185">Reference proteome</keyword>
<dbReference type="PANTHER" id="PTHR43713:SF3">
    <property type="entry name" value="GLUTAMATE-1-SEMIALDEHYDE 2,1-AMINOMUTASE 1, CHLOROPLASTIC-RELATED"/>
    <property type="match status" value="1"/>
</dbReference>
<sequence length="459" mass="49321">MNTSEPSFRHGIRWDRAQALLAREVAAFVQRNPRSQSLSQRAQKHLMFGVPLHWMNDWGTPFALQVAKAQGVDITDADGHTLVDFCLGDTGAMFGHAPTVVVQAIAQQAAQGMTAMLGGEDAAVVGELFHAHFGLTHWQFAMTATDANRYVLRWLRAASGRKKLLVFNGCYHGTIEDVFVDLVDGVPTQRDSLLGQVHDLTAHTVVVEFNDLAALEAALAKGDIACVLAEPAMTNIGMVLPEPGFWEAAQTLIKKHGAALVLDETHTISCGPGGYTRAQGLQPDALVVGKPVGGGLPCAAYGFSAEWAARVVHAKRTAPPGHSGIGTTLSGNLLAMAAMRATLSELMTPAVYAPMLALSHTLAEGLRTRIAQRRLPWCVTQLGARSEFQFRTTPPRNGSEAGDALDSDLEHLIHLALLNRGVMITPFHNMMLICPSTTAAHVQQLLDTFDNVLDALCHG</sequence>
<dbReference type="Pfam" id="PF00202">
    <property type="entry name" value="Aminotran_3"/>
    <property type="match status" value="1"/>
</dbReference>
<dbReference type="Gene3D" id="3.40.640.10">
    <property type="entry name" value="Type I PLP-dependent aspartate aminotransferase-like (Major domain)"/>
    <property type="match status" value="1"/>
</dbReference>
<dbReference type="PANTHER" id="PTHR43713">
    <property type="entry name" value="GLUTAMATE-1-SEMIALDEHYDE 2,1-AMINOMUTASE"/>
    <property type="match status" value="1"/>
</dbReference>
<dbReference type="STRING" id="1484693.RS694_18005"/>
<organism evidence="4 5">
    <name type="scientific">Rhodoferax saidenbachensis</name>
    <dbReference type="NCBI Taxonomy" id="1484693"/>
    <lineage>
        <taxon>Bacteria</taxon>
        <taxon>Pseudomonadati</taxon>
        <taxon>Pseudomonadota</taxon>
        <taxon>Betaproteobacteria</taxon>
        <taxon>Burkholderiales</taxon>
        <taxon>Comamonadaceae</taxon>
        <taxon>Rhodoferax</taxon>
    </lineage>
</organism>
<dbReference type="InterPro" id="IPR015422">
    <property type="entry name" value="PyrdxlP-dep_Trfase_small"/>
</dbReference>
<dbReference type="InterPro" id="IPR015424">
    <property type="entry name" value="PyrdxlP-dep_Trfase"/>
</dbReference>
<dbReference type="AlphaFoldDB" id="A0A1P8KE45"/>
<dbReference type="Proteomes" id="UP000186110">
    <property type="component" value="Chromosome"/>
</dbReference>
<dbReference type="KEGG" id="rsb:RS694_18005"/>
<accession>A0A1P8KE45</accession>
<evidence type="ECO:0000256" key="1">
    <source>
        <dbReference type="ARBA" id="ARBA00001933"/>
    </source>
</evidence>
<keyword evidence="4" id="KW-0032">Aminotransferase</keyword>
<evidence type="ECO:0000256" key="3">
    <source>
        <dbReference type="RuleBase" id="RU003560"/>
    </source>
</evidence>
<keyword evidence="2 3" id="KW-0663">Pyridoxal phosphate</keyword>
<name>A0A1P8KE45_9BURK</name>
<dbReference type="GO" id="GO:0030170">
    <property type="term" value="F:pyridoxal phosphate binding"/>
    <property type="evidence" value="ECO:0007669"/>
    <property type="project" value="InterPro"/>
</dbReference>
<dbReference type="InterPro" id="IPR015421">
    <property type="entry name" value="PyrdxlP-dep_Trfase_major"/>
</dbReference>
<dbReference type="InterPro" id="IPR005814">
    <property type="entry name" value="Aminotrans_3"/>
</dbReference>
<dbReference type="NCBIfam" id="NF005453">
    <property type="entry name" value="PRK07046.1"/>
    <property type="match status" value="1"/>
</dbReference>
<evidence type="ECO:0000256" key="2">
    <source>
        <dbReference type="ARBA" id="ARBA00022898"/>
    </source>
</evidence>
<keyword evidence="4" id="KW-0808">Transferase</keyword>